<evidence type="ECO:0008006" key="4">
    <source>
        <dbReference type="Google" id="ProtNLM"/>
    </source>
</evidence>
<dbReference type="Proteomes" id="UP000257127">
    <property type="component" value="Unassembled WGS sequence"/>
</dbReference>
<dbReference type="OrthoDB" id="6400696at2"/>
<gene>
    <name evidence="2" type="ORF">DXU93_07050</name>
</gene>
<sequence>MNIKNLLSLTSIFCLIGLTSNAQTTAVTEDGDTIYVYQNGTWSFDKDEVSPIPNHLSFMYLDLDIDTLSTPFTTPKSAKSKVSNDFISFDVNYNNDLWKRVPPATLNDDAEFGFQSKEHDIWSIVISEETTIAPDDLFRIAKNSMEENTGSEVEILKTEHRTINGTPIIRATVRASFSGITFIFDSYYYSNENGSVQFTTWTSDKIWKRNENVILDLMNGFVVQK</sequence>
<keyword evidence="1" id="KW-0732">Signal</keyword>
<comment type="caution">
    <text evidence="2">The sequence shown here is derived from an EMBL/GenBank/DDBJ whole genome shotgun (WGS) entry which is preliminary data.</text>
</comment>
<organism evidence="2 3">
    <name type="scientific">Brumimicrobium aurantiacum</name>
    <dbReference type="NCBI Taxonomy" id="1737063"/>
    <lineage>
        <taxon>Bacteria</taxon>
        <taxon>Pseudomonadati</taxon>
        <taxon>Bacteroidota</taxon>
        <taxon>Flavobacteriia</taxon>
        <taxon>Flavobacteriales</taxon>
        <taxon>Crocinitomicaceae</taxon>
        <taxon>Brumimicrobium</taxon>
    </lineage>
</organism>
<evidence type="ECO:0000256" key="1">
    <source>
        <dbReference type="SAM" id="SignalP"/>
    </source>
</evidence>
<feature type="chain" id="PRO_5017717418" description="DUF3157 family protein" evidence="1">
    <location>
        <begin position="23"/>
        <end position="225"/>
    </location>
</feature>
<accession>A0A3E1EYU5</accession>
<dbReference type="AlphaFoldDB" id="A0A3E1EYU5"/>
<feature type="signal peptide" evidence="1">
    <location>
        <begin position="1"/>
        <end position="22"/>
    </location>
</feature>
<name>A0A3E1EYU5_9FLAO</name>
<keyword evidence="3" id="KW-1185">Reference proteome</keyword>
<protein>
    <recommendedName>
        <fullName evidence="4">DUF3157 family protein</fullName>
    </recommendedName>
</protein>
<reference evidence="2 3" key="1">
    <citation type="submission" date="2018-08" db="EMBL/GenBank/DDBJ databases">
        <title>The draft genome squence of Brumimicrobium sp. N62.</title>
        <authorList>
            <person name="Du Z.-J."/>
            <person name="Luo H.-R."/>
        </authorList>
    </citation>
    <scope>NUCLEOTIDE SEQUENCE [LARGE SCALE GENOMIC DNA]</scope>
    <source>
        <strain evidence="2 3">N62</strain>
    </source>
</reference>
<evidence type="ECO:0000313" key="2">
    <source>
        <dbReference type="EMBL" id="RFC54735.1"/>
    </source>
</evidence>
<dbReference type="RefSeq" id="WP_116880569.1">
    <property type="nucleotide sequence ID" value="NZ_QURB01000003.1"/>
</dbReference>
<dbReference type="EMBL" id="QURB01000003">
    <property type="protein sequence ID" value="RFC54735.1"/>
    <property type="molecule type" value="Genomic_DNA"/>
</dbReference>
<evidence type="ECO:0000313" key="3">
    <source>
        <dbReference type="Proteomes" id="UP000257127"/>
    </source>
</evidence>
<proteinExistence type="predicted"/>